<keyword evidence="1" id="KW-0175">Coiled coil</keyword>
<reference evidence="4" key="1">
    <citation type="journal article" date="2019" name="Int. J. Syst. Evol. Microbiol.">
        <title>The Global Catalogue of Microorganisms (GCM) 10K type strain sequencing project: providing services to taxonomists for standard genome sequencing and annotation.</title>
        <authorList>
            <consortium name="The Broad Institute Genomics Platform"/>
            <consortium name="The Broad Institute Genome Sequencing Center for Infectious Disease"/>
            <person name="Wu L."/>
            <person name="Ma J."/>
        </authorList>
    </citation>
    <scope>NUCLEOTIDE SEQUENCE [LARGE SCALE GENOMIC DNA]</scope>
    <source>
        <strain evidence="4">JCM 14924</strain>
    </source>
</reference>
<protein>
    <recommendedName>
        <fullName evidence="5">Phage tail protein</fullName>
    </recommendedName>
</protein>
<accession>A0ABP5NK20</accession>
<organism evidence="3 4">
    <name type="scientific">Streptomyces bangladeshensis</name>
    <dbReference type="NCBI Taxonomy" id="295352"/>
    <lineage>
        <taxon>Bacteria</taxon>
        <taxon>Bacillati</taxon>
        <taxon>Actinomycetota</taxon>
        <taxon>Actinomycetes</taxon>
        <taxon>Kitasatosporales</taxon>
        <taxon>Streptomycetaceae</taxon>
        <taxon>Streptomyces</taxon>
    </lineage>
</organism>
<dbReference type="Proteomes" id="UP001501391">
    <property type="component" value="Unassembled WGS sequence"/>
</dbReference>
<evidence type="ECO:0000313" key="4">
    <source>
        <dbReference type="Proteomes" id="UP001501391"/>
    </source>
</evidence>
<name>A0ABP5NK20_9ACTN</name>
<gene>
    <name evidence="3" type="ORF">GCM10009787_48950</name>
</gene>
<evidence type="ECO:0000313" key="3">
    <source>
        <dbReference type="EMBL" id="GAA2199951.1"/>
    </source>
</evidence>
<dbReference type="EMBL" id="BAAAOQ010000016">
    <property type="protein sequence ID" value="GAA2199951.1"/>
    <property type="molecule type" value="Genomic_DNA"/>
</dbReference>
<proteinExistence type="predicted"/>
<evidence type="ECO:0000256" key="2">
    <source>
        <dbReference type="SAM" id="MobiDB-lite"/>
    </source>
</evidence>
<feature type="region of interest" description="Disordered" evidence="2">
    <location>
        <begin position="78"/>
        <end position="100"/>
    </location>
</feature>
<feature type="compositionally biased region" description="Basic and acidic residues" evidence="2">
    <location>
        <begin position="87"/>
        <end position="96"/>
    </location>
</feature>
<evidence type="ECO:0000256" key="1">
    <source>
        <dbReference type="SAM" id="Coils"/>
    </source>
</evidence>
<comment type="caution">
    <text evidence="3">The sequence shown here is derived from an EMBL/GenBank/DDBJ whole genome shotgun (WGS) entry which is preliminary data.</text>
</comment>
<sequence>MGNDIEIRVRVANQTAAGLAAVNRSLNQLRNEARDAGRGLDGLAARAGVTAASLRALKDSAQDAARAIRSLNTAARNADTRMGTMSDRSRTLRRDTDDLDSSMRRLTTTIGDLRGGNGNLRVSLNNSGRGLDNLRKAAIMLSPALIPIAAAAVPIAANLTAAGVAVAAFGLAIGGQLAAVKDASDAQSKYSDAVKKHGPASKEAAQAEAAYLDQLKTMDPATRKAAASLTVLKDQYKQWSKGLAGDTMPVFTKGLAVAGALLPKLTPAVKGASKELDRFMTILYGGVNSSGFSALSDSFSKFATGALSKANDALVHFMRTMSEGSGKSHLKEFMAYVKEVGPQVGETLANVGRALAHLVAAASETGLGLLSVANAFAKLVNALPTGLLSSLLQFALVMKSVRMAAAGLGATGGGLTRIAESIGAMRTAAAGATGGLGRLSAAFGALSRGAKLGLVGAALGVLVVGLTQLAKIGKAAPPDVDKLTNSLGRLGETGKVAGEGARVFGKNLEGLYDAVRNITDPTTTDKVQQALVKVFSLGISDSTPHTDAKKKLDALDEALANLVRGGKADLAAAALEKLQKAYAKGGGNVGDLKKKLDEYRKAVDDQKFESELAAASMGLFGEQAQKTQAALDAQKQSADGLRQSIQALNDVNRQGLGGMIGFEAAIDNAAKAAKDNAGALSMTHGVLNLNSEKARNAASALQDLADKTDSAAASARESGSSWETVNGIYSRGRSQLIKSAEAMGLNADQARQLADQILKIPDKTAKVKMSTEDAKHDLDAFNAAVKRTPGAKSVTLKTLSKSAEAVLEAFGYKVKRLPNGSVKVTAATGGALAGIRNVAGAIASLRSKTVTITTNRVTKFTSVQGGVTVAKRDYASGGRVKGYANGGDVQMAPNGLVTGPGTGRSDDILAMFASGAVGRISNTEFVVNARSTKKYLPLLEAINQDRLPRFAKGGKVSKAQQRAREQAKAEAEARREAMGDLTISHFGRMAGYQRSEFGSALGKPQDLGSLVNALNQWRGIIMKATHGSTESRLLKQLDSAGRSLLKWEKQLGSVTKSLEGARSKLSDLKNAAAQLRDSVKGNLLSSANITRGASGDGPVTLNTIRSGMRTSKDKITAFAAALKQLRAKGFSKSIIQQVAEAGVDGGGLETAGALLQASASEVKTINDTQAQIEAAAGSAGKTAADAVFDKAIKAQERYVKQLEAQQKKLTSSMDRLAKTMEKAIERAFGKKAAGGIVGAAASGGLRSSLTWVGEQGPELLDLPAGSRVWSNPDSRRKLAAAEAPWASMLTAPRRTPAAAAGAAPAGGDGQPIVIQVRIGEREFGELWVDTGRKAVKTRGSIEATLRPPRGR</sequence>
<keyword evidence="4" id="KW-1185">Reference proteome</keyword>
<evidence type="ECO:0008006" key="5">
    <source>
        <dbReference type="Google" id="ProtNLM"/>
    </source>
</evidence>
<dbReference type="Gene3D" id="1.10.287.950">
    <property type="entry name" value="Methyl-accepting chemotaxis protein"/>
    <property type="match status" value="1"/>
</dbReference>
<dbReference type="RefSeq" id="WP_346163571.1">
    <property type="nucleotide sequence ID" value="NZ_BAAAOQ010000016.1"/>
</dbReference>
<feature type="coiled-coil region" evidence="1">
    <location>
        <begin position="1192"/>
        <end position="1219"/>
    </location>
</feature>